<dbReference type="InterPro" id="IPR000073">
    <property type="entry name" value="AB_hydrolase_1"/>
</dbReference>
<dbReference type="AlphaFoldDB" id="A0A9X2VT06"/>
<reference evidence="3" key="1">
    <citation type="submission" date="2022-08" db="EMBL/GenBank/DDBJ databases">
        <authorList>
            <person name="Tistechok S."/>
            <person name="Samborskyy M."/>
            <person name="Roman I."/>
        </authorList>
    </citation>
    <scope>NUCLEOTIDE SEQUENCE</scope>
    <source>
        <strain evidence="3">DSM 103496</strain>
    </source>
</reference>
<evidence type="ECO:0000313" key="3">
    <source>
        <dbReference type="EMBL" id="MCS7481554.1"/>
    </source>
</evidence>
<accession>A0A9X2VT06</accession>
<evidence type="ECO:0000313" key="4">
    <source>
        <dbReference type="Proteomes" id="UP001141259"/>
    </source>
</evidence>
<sequence length="303" mass="32439">MVKHLISLRRNTITVTAAALLAASLAACSTPTAASSPSPSTPTSTSAPVEFQTRKVTNAEHDLVFHVVDGKLPALVLDAGGGLSSSYWKDLAPKLAKATGSKVITYDRAGEGESDEVSGPWRVENAVSDLEAGLKELGVTKDVVLVSHSIAGEVATNFVTKNPGWVSGAVLIDANVPDFFTDDMLTAFEPVIEQQKADLLAKDSTKKNRQLLAVMVDYATVHRTFHKLSWPNDVPVTAIVASETPFVDSPEAAKLWRDAQAHFAQAGPNRKHVVAENTSHEGIVTERPEIITNAIEDVLKTIR</sequence>
<dbReference type="RefSeq" id="WP_259627045.1">
    <property type="nucleotide sequence ID" value="NZ_JANYMP010000019.1"/>
</dbReference>
<comment type="caution">
    <text evidence="3">The sequence shown here is derived from an EMBL/GenBank/DDBJ whole genome shotgun (WGS) entry which is preliminary data.</text>
</comment>
<dbReference type="PANTHER" id="PTHR43798">
    <property type="entry name" value="MONOACYLGLYCEROL LIPASE"/>
    <property type="match status" value="1"/>
</dbReference>
<keyword evidence="3" id="KW-0378">Hydrolase</keyword>
<evidence type="ECO:0000256" key="1">
    <source>
        <dbReference type="SAM" id="SignalP"/>
    </source>
</evidence>
<dbReference type="Pfam" id="PF12697">
    <property type="entry name" value="Abhydrolase_6"/>
    <property type="match status" value="1"/>
</dbReference>
<dbReference type="PANTHER" id="PTHR43798:SF33">
    <property type="entry name" value="HYDROLASE, PUTATIVE (AFU_ORTHOLOGUE AFUA_2G14860)-RELATED"/>
    <property type="match status" value="1"/>
</dbReference>
<keyword evidence="1" id="KW-0732">Signal</keyword>
<evidence type="ECO:0000259" key="2">
    <source>
        <dbReference type="Pfam" id="PF12697"/>
    </source>
</evidence>
<organism evidence="3 4">
    <name type="scientific">Umezawaea endophytica</name>
    <dbReference type="NCBI Taxonomy" id="1654476"/>
    <lineage>
        <taxon>Bacteria</taxon>
        <taxon>Bacillati</taxon>
        <taxon>Actinomycetota</taxon>
        <taxon>Actinomycetes</taxon>
        <taxon>Pseudonocardiales</taxon>
        <taxon>Pseudonocardiaceae</taxon>
        <taxon>Umezawaea</taxon>
    </lineage>
</organism>
<feature type="domain" description="AB hydrolase-1" evidence="2">
    <location>
        <begin position="76"/>
        <end position="289"/>
    </location>
</feature>
<dbReference type="EMBL" id="JANYMP010000019">
    <property type="protein sequence ID" value="MCS7481554.1"/>
    <property type="molecule type" value="Genomic_DNA"/>
</dbReference>
<dbReference type="GO" id="GO:0016020">
    <property type="term" value="C:membrane"/>
    <property type="evidence" value="ECO:0007669"/>
    <property type="project" value="TreeGrafter"/>
</dbReference>
<protein>
    <submittedName>
        <fullName evidence="3">Alpha/beta hydrolase</fullName>
    </submittedName>
</protein>
<dbReference type="Gene3D" id="3.40.50.1820">
    <property type="entry name" value="alpha/beta hydrolase"/>
    <property type="match status" value="1"/>
</dbReference>
<name>A0A9X2VT06_9PSEU</name>
<dbReference type="SUPFAM" id="SSF53474">
    <property type="entry name" value="alpha/beta-Hydrolases"/>
    <property type="match status" value="1"/>
</dbReference>
<dbReference type="InterPro" id="IPR050266">
    <property type="entry name" value="AB_hydrolase_sf"/>
</dbReference>
<dbReference type="PROSITE" id="PS51257">
    <property type="entry name" value="PROKAR_LIPOPROTEIN"/>
    <property type="match status" value="1"/>
</dbReference>
<dbReference type="Proteomes" id="UP001141259">
    <property type="component" value="Unassembled WGS sequence"/>
</dbReference>
<dbReference type="GO" id="GO:0016787">
    <property type="term" value="F:hydrolase activity"/>
    <property type="evidence" value="ECO:0007669"/>
    <property type="project" value="UniProtKB-KW"/>
</dbReference>
<gene>
    <name evidence="3" type="ORF">NZH93_32260</name>
</gene>
<dbReference type="InterPro" id="IPR029058">
    <property type="entry name" value="AB_hydrolase_fold"/>
</dbReference>
<proteinExistence type="predicted"/>
<feature type="chain" id="PRO_5040875236" evidence="1">
    <location>
        <begin position="34"/>
        <end position="303"/>
    </location>
</feature>
<feature type="signal peptide" evidence="1">
    <location>
        <begin position="1"/>
        <end position="33"/>
    </location>
</feature>
<feature type="non-terminal residue" evidence="3">
    <location>
        <position position="303"/>
    </location>
</feature>
<keyword evidence="4" id="KW-1185">Reference proteome</keyword>